<evidence type="ECO:0000313" key="3">
    <source>
        <dbReference type="Proteomes" id="UP000596661"/>
    </source>
</evidence>
<dbReference type="EMBL" id="UZAU01000725">
    <property type="status" value="NOT_ANNOTATED_CDS"/>
    <property type="molecule type" value="Genomic_DNA"/>
</dbReference>
<organism evidence="2 3">
    <name type="scientific">Cannabis sativa</name>
    <name type="common">Hemp</name>
    <name type="synonym">Marijuana</name>
    <dbReference type="NCBI Taxonomy" id="3483"/>
    <lineage>
        <taxon>Eukaryota</taxon>
        <taxon>Viridiplantae</taxon>
        <taxon>Streptophyta</taxon>
        <taxon>Embryophyta</taxon>
        <taxon>Tracheophyta</taxon>
        <taxon>Spermatophyta</taxon>
        <taxon>Magnoliopsida</taxon>
        <taxon>eudicotyledons</taxon>
        <taxon>Gunneridae</taxon>
        <taxon>Pentapetalae</taxon>
        <taxon>rosids</taxon>
        <taxon>fabids</taxon>
        <taxon>Rosales</taxon>
        <taxon>Cannabaceae</taxon>
        <taxon>Cannabis</taxon>
    </lineage>
</organism>
<protein>
    <submittedName>
        <fullName evidence="2">Uncharacterized protein</fullName>
    </submittedName>
</protein>
<evidence type="ECO:0000313" key="2">
    <source>
        <dbReference type="EnsemblPlants" id="cds.evm.model.09.594"/>
    </source>
</evidence>
<feature type="compositionally biased region" description="Pro residues" evidence="1">
    <location>
        <begin position="74"/>
        <end position="86"/>
    </location>
</feature>
<evidence type="ECO:0000256" key="1">
    <source>
        <dbReference type="SAM" id="MobiDB-lite"/>
    </source>
</evidence>
<proteinExistence type="predicted"/>
<dbReference type="Proteomes" id="UP000596661">
    <property type="component" value="Chromosome 9"/>
</dbReference>
<name>A0A803QGR5_CANSA</name>
<dbReference type="Gramene" id="evm.model.09.594">
    <property type="protein sequence ID" value="cds.evm.model.09.594"/>
    <property type="gene ID" value="evm.TU.09.594"/>
</dbReference>
<feature type="compositionally biased region" description="Polar residues" evidence="1">
    <location>
        <begin position="96"/>
        <end position="106"/>
    </location>
</feature>
<feature type="region of interest" description="Disordered" evidence="1">
    <location>
        <begin position="62"/>
        <end position="125"/>
    </location>
</feature>
<dbReference type="AlphaFoldDB" id="A0A803QGR5"/>
<keyword evidence="3" id="KW-1185">Reference proteome</keyword>
<accession>A0A803QGR5</accession>
<reference evidence="2" key="1">
    <citation type="submission" date="2018-11" db="EMBL/GenBank/DDBJ databases">
        <authorList>
            <person name="Grassa J C."/>
        </authorList>
    </citation>
    <scope>NUCLEOTIDE SEQUENCE [LARGE SCALE GENOMIC DNA]</scope>
</reference>
<sequence length="160" mass="17065">MVNTKRTLATTFTSSGLPKDPMEVDHDVCVPVMTGISMNSIDVATPITSVGTTNLATTAGQVNTTIPVSLNNRPMPPRENPPPAPPTEGRTHVEQPPSTTTRSGAQNYARETGPGISEPAIGEPHVDLDKDLELARLKEVICQVGQTEEPHTIGCDVFKQ</sequence>
<dbReference type="EnsemblPlants" id="evm.model.09.594">
    <property type="protein sequence ID" value="cds.evm.model.09.594"/>
    <property type="gene ID" value="evm.TU.09.594"/>
</dbReference>
<reference evidence="2" key="2">
    <citation type="submission" date="2021-03" db="UniProtKB">
        <authorList>
            <consortium name="EnsemblPlants"/>
        </authorList>
    </citation>
    <scope>IDENTIFICATION</scope>
</reference>